<dbReference type="EMBL" id="KL197713">
    <property type="protein sequence ID" value="KDQ61320.1"/>
    <property type="molecule type" value="Genomic_DNA"/>
</dbReference>
<evidence type="ECO:0000256" key="1">
    <source>
        <dbReference type="SAM" id="MobiDB-lite"/>
    </source>
</evidence>
<dbReference type="HOGENOM" id="CLU_973379_0_0_1"/>
<feature type="region of interest" description="Disordered" evidence="1">
    <location>
        <begin position="48"/>
        <end position="77"/>
    </location>
</feature>
<gene>
    <name evidence="2" type="ORF">JAAARDRAFT_579445</name>
</gene>
<organism evidence="2 3">
    <name type="scientific">Jaapia argillacea MUCL 33604</name>
    <dbReference type="NCBI Taxonomy" id="933084"/>
    <lineage>
        <taxon>Eukaryota</taxon>
        <taxon>Fungi</taxon>
        <taxon>Dikarya</taxon>
        <taxon>Basidiomycota</taxon>
        <taxon>Agaricomycotina</taxon>
        <taxon>Agaricomycetes</taxon>
        <taxon>Agaricomycetidae</taxon>
        <taxon>Jaapiales</taxon>
        <taxon>Jaapiaceae</taxon>
        <taxon>Jaapia</taxon>
    </lineage>
</organism>
<proteinExistence type="predicted"/>
<dbReference type="AlphaFoldDB" id="A0A067Q594"/>
<name>A0A067Q594_9AGAM</name>
<evidence type="ECO:0000313" key="2">
    <source>
        <dbReference type="EMBL" id="KDQ61320.1"/>
    </source>
</evidence>
<dbReference type="Proteomes" id="UP000027265">
    <property type="component" value="Unassembled WGS sequence"/>
</dbReference>
<evidence type="ECO:0000313" key="3">
    <source>
        <dbReference type="Proteomes" id="UP000027265"/>
    </source>
</evidence>
<accession>A0A067Q594</accession>
<dbReference type="OrthoDB" id="3251176at2759"/>
<protein>
    <submittedName>
        <fullName evidence="2">Uncharacterized protein</fullName>
    </submittedName>
</protein>
<keyword evidence="3" id="KW-1185">Reference proteome</keyword>
<dbReference type="InParanoid" id="A0A067Q594"/>
<sequence>MNETMLANFYTITTLLRGEPLPHNQIVLTDNTNRSSQEDYTPLRTCLSPPEPIQMPAKATGDPGLNGPASQESQPIGNPKVIDLAKITVDGVEIQFDLALLPEPPAVSFSDNMSELFREWSKSEKGYLTISGHKIPICQWDLYKCRRRGGICKDSRYWSKLRASWHNWKYVVEEFQKYPSEDTFHDAFVTSTGKRMCYSQILDRITKAKETGRSQFKADAEAARTFFGGQLDDPKAMGKFQYKKSGKWRIRSTDEQVAMAWRVLLEENEDIKLEWELRRILSAAES</sequence>
<reference evidence="3" key="1">
    <citation type="journal article" date="2014" name="Proc. Natl. Acad. Sci. U.S.A.">
        <title>Extensive sampling of basidiomycete genomes demonstrates inadequacy of the white-rot/brown-rot paradigm for wood decay fungi.</title>
        <authorList>
            <person name="Riley R."/>
            <person name="Salamov A.A."/>
            <person name="Brown D.W."/>
            <person name="Nagy L.G."/>
            <person name="Floudas D."/>
            <person name="Held B.W."/>
            <person name="Levasseur A."/>
            <person name="Lombard V."/>
            <person name="Morin E."/>
            <person name="Otillar R."/>
            <person name="Lindquist E.A."/>
            <person name="Sun H."/>
            <person name="LaButti K.M."/>
            <person name="Schmutz J."/>
            <person name="Jabbour D."/>
            <person name="Luo H."/>
            <person name="Baker S.E."/>
            <person name="Pisabarro A.G."/>
            <person name="Walton J.D."/>
            <person name="Blanchette R.A."/>
            <person name="Henrissat B."/>
            <person name="Martin F."/>
            <person name="Cullen D."/>
            <person name="Hibbett D.S."/>
            <person name="Grigoriev I.V."/>
        </authorList>
    </citation>
    <scope>NUCLEOTIDE SEQUENCE [LARGE SCALE GENOMIC DNA]</scope>
    <source>
        <strain evidence="3">MUCL 33604</strain>
    </source>
</reference>